<feature type="repeat" description="ANK" evidence="3">
    <location>
        <begin position="56"/>
        <end position="83"/>
    </location>
</feature>
<keyword evidence="6" id="KW-1185">Reference proteome</keyword>
<dbReference type="PROSITE" id="PS50297">
    <property type="entry name" value="ANK_REP_REGION"/>
    <property type="match status" value="3"/>
</dbReference>
<feature type="repeat" description="ANK" evidence="3">
    <location>
        <begin position="22"/>
        <end position="54"/>
    </location>
</feature>
<evidence type="ECO:0000256" key="1">
    <source>
        <dbReference type="ARBA" id="ARBA00022737"/>
    </source>
</evidence>
<dbReference type="Proteomes" id="UP001230188">
    <property type="component" value="Unassembled WGS sequence"/>
</dbReference>
<dbReference type="PRINTS" id="PR01415">
    <property type="entry name" value="ANKYRIN"/>
</dbReference>
<feature type="repeat" description="ANK" evidence="3">
    <location>
        <begin position="159"/>
        <end position="191"/>
    </location>
</feature>
<keyword evidence="2 3" id="KW-0040">ANK repeat</keyword>
<evidence type="ECO:0008006" key="7">
    <source>
        <dbReference type="Google" id="ProtNLM"/>
    </source>
</evidence>
<keyword evidence="1" id="KW-0677">Repeat</keyword>
<evidence type="ECO:0000256" key="4">
    <source>
        <dbReference type="SAM" id="MobiDB-lite"/>
    </source>
</evidence>
<dbReference type="AlphaFoldDB" id="A0AAD7UQT3"/>
<gene>
    <name evidence="5" type="ORF">CTAYLR_003167</name>
</gene>
<organism evidence="5 6">
    <name type="scientific">Chrysophaeum taylorii</name>
    <dbReference type="NCBI Taxonomy" id="2483200"/>
    <lineage>
        <taxon>Eukaryota</taxon>
        <taxon>Sar</taxon>
        <taxon>Stramenopiles</taxon>
        <taxon>Ochrophyta</taxon>
        <taxon>Pelagophyceae</taxon>
        <taxon>Pelagomonadales</taxon>
        <taxon>Pelagomonadaceae</taxon>
        <taxon>Chrysophaeum</taxon>
    </lineage>
</organism>
<feature type="repeat" description="ANK" evidence="3">
    <location>
        <begin position="228"/>
        <end position="260"/>
    </location>
</feature>
<dbReference type="EMBL" id="JAQMWT010000024">
    <property type="protein sequence ID" value="KAJ8613693.1"/>
    <property type="molecule type" value="Genomic_DNA"/>
</dbReference>
<dbReference type="SUPFAM" id="SSF48403">
    <property type="entry name" value="Ankyrin repeat"/>
    <property type="match status" value="1"/>
</dbReference>
<dbReference type="PANTHER" id="PTHR24198:SF194">
    <property type="entry name" value="INVERSIN-A"/>
    <property type="match status" value="1"/>
</dbReference>
<evidence type="ECO:0000313" key="6">
    <source>
        <dbReference type="Proteomes" id="UP001230188"/>
    </source>
</evidence>
<dbReference type="InterPro" id="IPR002110">
    <property type="entry name" value="Ankyrin_rpt"/>
</dbReference>
<reference evidence="5" key="1">
    <citation type="submission" date="2023-01" db="EMBL/GenBank/DDBJ databases">
        <title>Metagenome sequencing of chrysophaentin producing Chrysophaeum taylorii.</title>
        <authorList>
            <person name="Davison J."/>
            <person name="Bewley C."/>
        </authorList>
    </citation>
    <scope>NUCLEOTIDE SEQUENCE</scope>
    <source>
        <strain evidence="5">NIES-1699</strain>
    </source>
</reference>
<proteinExistence type="predicted"/>
<dbReference type="SMART" id="SM00248">
    <property type="entry name" value="ANK"/>
    <property type="match status" value="5"/>
</dbReference>
<feature type="region of interest" description="Disordered" evidence="4">
    <location>
        <begin position="1"/>
        <end position="22"/>
    </location>
</feature>
<dbReference type="Gene3D" id="1.25.40.20">
    <property type="entry name" value="Ankyrin repeat-containing domain"/>
    <property type="match status" value="3"/>
</dbReference>
<dbReference type="InterPro" id="IPR036770">
    <property type="entry name" value="Ankyrin_rpt-contain_sf"/>
</dbReference>
<dbReference type="PANTHER" id="PTHR24198">
    <property type="entry name" value="ANKYRIN REPEAT AND PROTEIN KINASE DOMAIN-CONTAINING PROTEIN"/>
    <property type="match status" value="1"/>
</dbReference>
<name>A0AAD7UQT3_9STRA</name>
<protein>
    <recommendedName>
        <fullName evidence="7">Ankyrin repeat protein</fullName>
    </recommendedName>
</protein>
<evidence type="ECO:0000256" key="2">
    <source>
        <dbReference type="ARBA" id="ARBA00023043"/>
    </source>
</evidence>
<evidence type="ECO:0000256" key="3">
    <source>
        <dbReference type="PROSITE-ProRule" id="PRU00023"/>
    </source>
</evidence>
<dbReference type="Pfam" id="PF12796">
    <property type="entry name" value="Ank_2"/>
    <property type="match status" value="3"/>
</dbReference>
<feature type="repeat" description="ANK" evidence="3">
    <location>
        <begin position="126"/>
        <end position="158"/>
    </location>
</feature>
<dbReference type="PROSITE" id="PS50088">
    <property type="entry name" value="ANK_REPEAT"/>
    <property type="match status" value="5"/>
</dbReference>
<accession>A0AAD7UQT3</accession>
<evidence type="ECO:0000313" key="5">
    <source>
        <dbReference type="EMBL" id="KAJ8613693.1"/>
    </source>
</evidence>
<comment type="caution">
    <text evidence="5">The sequence shown here is derived from an EMBL/GenBank/DDBJ whole genome shotgun (WGS) entry which is preliminary data.</text>
</comment>
<sequence length="298" mass="31941">MVSHVAPSTTTTTRRRRRPEEEAEEALHVACCRGDYATAHALVNCGVDVNNASDEEGQTPLMETAAHNHADLARLLLEFGLDILRFVDRVTSDESSAFFVVGRSGYVDPSELKETMRADVDQTDYYGRSALWIAARNGFVDVARLCLDHGACVDLVSESGRSPLFIACRLGHLDVACLLLSCGADANLRTKFGAAPLDAACQVQGDLAVGLAATLVDVGGADLDFSGTGCTPLFTACSLGHVTLAKLLLDRGADVDIKAKNGFTCLDVAIRSRHDDSEPTKLRRLLLESLLLEHGAKL</sequence>